<protein>
    <recommendedName>
        <fullName evidence="12">DUF2029 domain-containing protein</fullName>
    </recommendedName>
</protein>
<feature type="transmembrane region" description="Helical" evidence="9">
    <location>
        <begin position="118"/>
        <end position="140"/>
    </location>
</feature>
<keyword evidence="6 9" id="KW-0472">Membrane</keyword>
<feature type="transmembrane region" description="Helical" evidence="9">
    <location>
        <begin position="193"/>
        <end position="212"/>
    </location>
</feature>
<comment type="caution">
    <text evidence="10">The sequence shown here is derived from an EMBL/GenBank/DDBJ whole genome shotgun (WGS) entry which is preliminary data.</text>
</comment>
<proteinExistence type="inferred from homology"/>
<evidence type="ECO:0000313" key="10">
    <source>
        <dbReference type="EMBL" id="GAA2223151.1"/>
    </source>
</evidence>
<feature type="transmembrane region" description="Helical" evidence="9">
    <location>
        <begin position="344"/>
        <end position="362"/>
    </location>
</feature>
<comment type="similarity">
    <text evidence="7">Belongs to the glycosyltransferase 87 family.</text>
</comment>
<sequence length="431" mass="45892">MPSRLRRIAAGQPALWTAFVVVHLWLGYDGLTHPNLPFGDVTNVYLPWVEQSLDGYRLGIDGPWVYPVLAFVPMLASLVLGPGLYGIGWMIMVTIADAAVFFYLVTHPRTGAAGRVTRVAAAWWWLVFLLLLGPVAVGRIDIFTVDLVIGGLLLTASRPALAGVLLALATWVKVWPAAVIAAVVLAVRRRMRVAVAALVTLVGVAAGALAFGSGLNAFSFITEQTGRGLQVEAPVSTFWLWAALAGNGSRVYYDFDILTFQVTGPGSDAAAGLMTPLLVVAVAAVLVLAFVVVRSGAAASSVLPPLVLALVMALIVFNKVGSPQFMVWLTAPVILGVVTQGRRFFVPAVLAFVMAGLTQIIYPIGYDWVLGLDPFMLSVLTLRNLLSVAMLALAVVLLWRARRPGGPTHRLASAARSGELTTDITSSETRS</sequence>
<evidence type="ECO:0000256" key="9">
    <source>
        <dbReference type="SAM" id="Phobius"/>
    </source>
</evidence>
<organism evidence="10 11">
    <name type="scientific">Herbiconiux moechotypicola</name>
    <dbReference type="NCBI Taxonomy" id="637393"/>
    <lineage>
        <taxon>Bacteria</taxon>
        <taxon>Bacillati</taxon>
        <taxon>Actinomycetota</taxon>
        <taxon>Actinomycetes</taxon>
        <taxon>Micrococcales</taxon>
        <taxon>Microbacteriaceae</taxon>
        <taxon>Herbiconiux</taxon>
    </lineage>
</organism>
<keyword evidence="5 9" id="KW-1133">Transmembrane helix</keyword>
<comment type="subcellular location">
    <subcellularLocation>
        <location evidence="1">Cell membrane</location>
        <topology evidence="1">Multi-pass membrane protein</topology>
    </subcellularLocation>
</comment>
<keyword evidence="3" id="KW-0808">Transferase</keyword>
<gene>
    <name evidence="10" type="ORF">GCM10009851_02750</name>
</gene>
<dbReference type="Proteomes" id="UP001500929">
    <property type="component" value="Unassembled WGS sequence"/>
</dbReference>
<feature type="transmembrane region" description="Helical" evidence="9">
    <location>
        <begin position="269"/>
        <end position="291"/>
    </location>
</feature>
<evidence type="ECO:0000256" key="7">
    <source>
        <dbReference type="ARBA" id="ARBA00024033"/>
    </source>
</evidence>
<feature type="transmembrane region" description="Helical" evidence="9">
    <location>
        <begin position="298"/>
        <end position="317"/>
    </location>
</feature>
<evidence type="ECO:0000256" key="8">
    <source>
        <dbReference type="SAM" id="MobiDB-lite"/>
    </source>
</evidence>
<feature type="transmembrane region" description="Helical" evidence="9">
    <location>
        <begin position="382"/>
        <end position="401"/>
    </location>
</feature>
<evidence type="ECO:0000256" key="5">
    <source>
        <dbReference type="ARBA" id="ARBA00022989"/>
    </source>
</evidence>
<evidence type="ECO:0008006" key="12">
    <source>
        <dbReference type="Google" id="ProtNLM"/>
    </source>
</evidence>
<evidence type="ECO:0000256" key="4">
    <source>
        <dbReference type="ARBA" id="ARBA00022692"/>
    </source>
</evidence>
<dbReference type="InterPro" id="IPR018584">
    <property type="entry name" value="GT87"/>
</dbReference>
<keyword evidence="4 9" id="KW-0812">Transmembrane</keyword>
<name>A0ABN3D7K8_9MICO</name>
<evidence type="ECO:0000256" key="6">
    <source>
        <dbReference type="ARBA" id="ARBA00023136"/>
    </source>
</evidence>
<dbReference type="RefSeq" id="WP_259477782.1">
    <property type="nucleotide sequence ID" value="NZ_BAAAQY010000001.1"/>
</dbReference>
<keyword evidence="11" id="KW-1185">Reference proteome</keyword>
<evidence type="ECO:0000256" key="3">
    <source>
        <dbReference type="ARBA" id="ARBA00022679"/>
    </source>
</evidence>
<feature type="compositionally biased region" description="Polar residues" evidence="8">
    <location>
        <begin position="419"/>
        <end position="431"/>
    </location>
</feature>
<feature type="transmembrane region" description="Helical" evidence="9">
    <location>
        <begin position="87"/>
        <end position="106"/>
    </location>
</feature>
<dbReference type="EMBL" id="BAAAQY010000001">
    <property type="protein sequence ID" value="GAA2223151.1"/>
    <property type="molecule type" value="Genomic_DNA"/>
</dbReference>
<evidence type="ECO:0000256" key="2">
    <source>
        <dbReference type="ARBA" id="ARBA00022475"/>
    </source>
</evidence>
<reference evidence="10 11" key="1">
    <citation type="journal article" date="2019" name="Int. J. Syst. Evol. Microbiol.">
        <title>The Global Catalogue of Microorganisms (GCM) 10K type strain sequencing project: providing services to taxonomists for standard genome sequencing and annotation.</title>
        <authorList>
            <consortium name="The Broad Institute Genomics Platform"/>
            <consortium name="The Broad Institute Genome Sequencing Center for Infectious Disease"/>
            <person name="Wu L."/>
            <person name="Ma J."/>
        </authorList>
    </citation>
    <scope>NUCLEOTIDE SEQUENCE [LARGE SCALE GENOMIC DNA]</scope>
    <source>
        <strain evidence="10 11">JCM 16117</strain>
    </source>
</reference>
<accession>A0ABN3D7K8</accession>
<evidence type="ECO:0000313" key="11">
    <source>
        <dbReference type="Proteomes" id="UP001500929"/>
    </source>
</evidence>
<feature type="transmembrane region" description="Helical" evidence="9">
    <location>
        <begin position="323"/>
        <end position="339"/>
    </location>
</feature>
<feature type="region of interest" description="Disordered" evidence="8">
    <location>
        <begin position="407"/>
        <end position="431"/>
    </location>
</feature>
<keyword evidence="2" id="KW-1003">Cell membrane</keyword>
<dbReference type="Pfam" id="PF09594">
    <property type="entry name" value="GT87"/>
    <property type="match status" value="1"/>
</dbReference>
<evidence type="ECO:0000256" key="1">
    <source>
        <dbReference type="ARBA" id="ARBA00004651"/>
    </source>
</evidence>
<feature type="transmembrane region" description="Helical" evidence="9">
    <location>
        <begin position="160"/>
        <end position="186"/>
    </location>
</feature>